<dbReference type="EMBL" id="LAXI01000004">
    <property type="protein sequence ID" value="KRS18372.1"/>
    <property type="molecule type" value="Genomic_DNA"/>
</dbReference>
<sequence length="508" mass="53847">MRPNSLSLAVLLTPGLALAEEPLSAIDWLNQPAPVSVAQPLLQPLVNPPVTEGVTVPDVTVMALDDVQPDAVGLLPSSTTGLPASLWQASATDTIVAQMSRLGDTPLPAIQALYYTLLLAEAEPPADAAENARFLRARLDALRKYGAVDAALALVERAGADTPLLFDAWLDLALLKGTEDDACRALADTPDLSDSYAKRIFCIARAGDWSTAALTYDTANAIGALDAHESALLAQFLDPEFAEANEMPPPRTMTPLLFRLYEASGMPLPTRNLPREYAVADLRGTMGWKAEVEAAERLARTGALPANRLLGLYTDRRPAASGGVWERVRAVQEFDAALESNDPKAIAEELPEVWRLMRANDLAVVFATLYGERLAALDLPAAADLAHEIALLSPVYESAARATGPRTRRLDFLAGVAKGAPDEAGAAAGTESAIARAFAATEVPPDHAGPLNEGRLGQAILAAAMQLQSTRPGQMRDLESSLATLRIVGLEDVARQAALQILLLSEAG</sequence>
<evidence type="ECO:0000313" key="2">
    <source>
        <dbReference type="EMBL" id="KRS18372.1"/>
    </source>
</evidence>
<dbReference type="EMBL" id="CP031598">
    <property type="protein sequence ID" value="QEW26776.1"/>
    <property type="molecule type" value="Genomic_DNA"/>
</dbReference>
<evidence type="ECO:0000313" key="5">
    <source>
        <dbReference type="Proteomes" id="UP000325785"/>
    </source>
</evidence>
<dbReference type="STRING" id="540747.SAMN04488031_101762"/>
<gene>
    <name evidence="3" type="ORF">RIdsm_02581</name>
    <name evidence="2" type="ORF">XM52_09575</name>
</gene>
<evidence type="ECO:0000256" key="1">
    <source>
        <dbReference type="SAM" id="SignalP"/>
    </source>
</evidence>
<keyword evidence="4" id="KW-1185">Reference proteome</keyword>
<accession>A0A0T5PBK4</accession>
<evidence type="ECO:0000313" key="3">
    <source>
        <dbReference type="EMBL" id="QEW26776.1"/>
    </source>
</evidence>
<dbReference type="Proteomes" id="UP000325785">
    <property type="component" value="Chromosome"/>
</dbReference>
<dbReference type="PATRIC" id="fig|540747.5.peg.4716"/>
<proteinExistence type="predicted"/>
<keyword evidence="1" id="KW-0732">Signal</keyword>
<dbReference type="KEGG" id="rid:RIdsm_02581"/>
<reference evidence="2 4" key="1">
    <citation type="submission" date="2015-04" db="EMBL/GenBank/DDBJ databases">
        <title>The draft genome sequence of Roseovarius indicus B108T.</title>
        <authorList>
            <person name="Li G."/>
            <person name="Lai Q."/>
            <person name="Shao Z."/>
            <person name="Yan P."/>
        </authorList>
    </citation>
    <scope>NUCLEOTIDE SEQUENCE [LARGE SCALE GENOMIC DNA]</scope>
    <source>
        <strain evidence="2 4">B108</strain>
    </source>
</reference>
<organism evidence="2 4">
    <name type="scientific">Roseovarius indicus</name>
    <dbReference type="NCBI Taxonomy" id="540747"/>
    <lineage>
        <taxon>Bacteria</taxon>
        <taxon>Pseudomonadati</taxon>
        <taxon>Pseudomonadota</taxon>
        <taxon>Alphaproteobacteria</taxon>
        <taxon>Rhodobacterales</taxon>
        <taxon>Roseobacteraceae</taxon>
        <taxon>Roseovarius</taxon>
    </lineage>
</organism>
<feature type="signal peptide" evidence="1">
    <location>
        <begin position="1"/>
        <end position="19"/>
    </location>
</feature>
<dbReference type="RefSeq" id="WP_064259069.1">
    <property type="nucleotide sequence ID" value="NZ_CAXRJZ010000093.1"/>
</dbReference>
<evidence type="ECO:0000313" key="4">
    <source>
        <dbReference type="Proteomes" id="UP000051401"/>
    </source>
</evidence>
<feature type="chain" id="PRO_5015044602" evidence="1">
    <location>
        <begin position="20"/>
        <end position="508"/>
    </location>
</feature>
<reference evidence="3 5" key="2">
    <citation type="submission" date="2018-08" db="EMBL/GenBank/DDBJ databases">
        <title>Genetic Globetrotter - A new plasmid hitch-hiking vast phylogenetic and geographic distances.</title>
        <authorList>
            <person name="Vollmers J."/>
            <person name="Petersen J."/>
        </authorList>
    </citation>
    <scope>NUCLEOTIDE SEQUENCE [LARGE SCALE GENOMIC DNA]</scope>
    <source>
        <strain evidence="3 5">DSM 26383</strain>
    </source>
</reference>
<dbReference type="Proteomes" id="UP000051401">
    <property type="component" value="Unassembled WGS sequence"/>
</dbReference>
<protein>
    <submittedName>
        <fullName evidence="2">Uncharacterized protein</fullName>
    </submittedName>
</protein>
<dbReference type="AlphaFoldDB" id="A0A0T5PBK4"/>
<name>A0A0T5PBK4_9RHOB</name>